<protein>
    <submittedName>
        <fullName evidence="1">Uncharacterized protein</fullName>
    </submittedName>
</protein>
<reference evidence="1" key="1">
    <citation type="submission" date="2020-12" db="EMBL/GenBank/DDBJ databases">
        <title>PHA producing bacteria isolated from mangrove.</title>
        <authorList>
            <person name="Zheng W."/>
            <person name="Yu S."/>
            <person name="Huang Y."/>
        </authorList>
    </citation>
    <scope>NUCLEOTIDE SEQUENCE</scope>
    <source>
        <strain evidence="1">GN8-5</strain>
    </source>
</reference>
<comment type="caution">
    <text evidence="1">The sequence shown here is derived from an EMBL/GenBank/DDBJ whole genome shotgun (WGS) entry which is preliminary data.</text>
</comment>
<dbReference type="RefSeq" id="WP_206823308.1">
    <property type="nucleotide sequence ID" value="NZ_JAEMWU010000001.1"/>
</dbReference>
<evidence type="ECO:0000313" key="1">
    <source>
        <dbReference type="EMBL" id="MBN8205599.1"/>
    </source>
</evidence>
<evidence type="ECO:0000313" key="2">
    <source>
        <dbReference type="Proteomes" id="UP000664385"/>
    </source>
</evidence>
<name>A0A939IV17_9MICO</name>
<proteinExistence type="predicted"/>
<organism evidence="1 2">
    <name type="scientific">Microbacterium esteraromaticum</name>
    <dbReference type="NCBI Taxonomy" id="57043"/>
    <lineage>
        <taxon>Bacteria</taxon>
        <taxon>Bacillati</taxon>
        <taxon>Actinomycetota</taxon>
        <taxon>Actinomycetes</taxon>
        <taxon>Micrococcales</taxon>
        <taxon>Microbacteriaceae</taxon>
        <taxon>Microbacterium</taxon>
    </lineage>
</organism>
<dbReference type="EMBL" id="JAEMWU010000001">
    <property type="protein sequence ID" value="MBN8205599.1"/>
    <property type="molecule type" value="Genomic_DNA"/>
</dbReference>
<accession>A0A939IV17</accession>
<dbReference type="AlphaFoldDB" id="A0A939IV17"/>
<sequence>MPAQQRPVGTRLTRTERQLMELLCSGTDAQSAIAREQLMQAQWGGYPHAECECFLLTFAGRAGLAPIDHDGGPFAMVEVSAHSETLGFIELWVVDGYLHSVDYMPFGDDHVQIPTRETHELTFAGRG</sequence>
<dbReference type="Proteomes" id="UP000664385">
    <property type="component" value="Unassembled WGS sequence"/>
</dbReference>
<gene>
    <name evidence="1" type="ORF">JF543_06455</name>
</gene>